<accession>A0A158D1D6</accession>
<evidence type="ECO:0000313" key="2">
    <source>
        <dbReference type="Proteomes" id="UP000054903"/>
    </source>
</evidence>
<dbReference type="OrthoDB" id="9133977at2"/>
<comment type="caution">
    <text evidence="1">The sequence shown here is derived from an EMBL/GenBank/DDBJ whole genome shotgun (WGS) entry which is preliminary data.</text>
</comment>
<protein>
    <submittedName>
        <fullName evidence="1">Uncharacterized protein</fullName>
    </submittedName>
</protein>
<name>A0A158D1D6_9BURK</name>
<dbReference type="STRING" id="1777138.AWB77_04787"/>
<sequence length="81" mass="9102">MATNEKMVEAVVARNRTIHDRVKSGDEVVDIIRTTGQKVKLPESEVKRLRELGYLVPERVEEVKLEGAQITGGQVSIDRTE</sequence>
<dbReference type="RefSeq" id="WP_157694913.1">
    <property type="nucleotide sequence ID" value="NZ_FCNX02000013.1"/>
</dbReference>
<keyword evidence="2" id="KW-1185">Reference proteome</keyword>
<organism evidence="1 2">
    <name type="scientific">Caballeronia fortuita</name>
    <dbReference type="NCBI Taxonomy" id="1777138"/>
    <lineage>
        <taxon>Bacteria</taxon>
        <taxon>Pseudomonadati</taxon>
        <taxon>Pseudomonadota</taxon>
        <taxon>Betaproteobacteria</taxon>
        <taxon>Burkholderiales</taxon>
        <taxon>Burkholderiaceae</taxon>
        <taxon>Caballeronia</taxon>
    </lineage>
</organism>
<dbReference type="AlphaFoldDB" id="A0A158D1D6"/>
<proteinExistence type="predicted"/>
<gene>
    <name evidence="1" type="ORF">AWB77_04787</name>
</gene>
<dbReference type="Proteomes" id="UP000054903">
    <property type="component" value="Unassembled WGS sequence"/>
</dbReference>
<dbReference type="EMBL" id="FCNX02000013">
    <property type="protein sequence ID" value="SAK88474.1"/>
    <property type="molecule type" value="Genomic_DNA"/>
</dbReference>
<reference evidence="1" key="1">
    <citation type="submission" date="2016-01" db="EMBL/GenBank/DDBJ databases">
        <authorList>
            <person name="Peeters C."/>
        </authorList>
    </citation>
    <scope>NUCLEOTIDE SEQUENCE</scope>
    <source>
        <strain evidence="1">LMG 29320</strain>
    </source>
</reference>
<evidence type="ECO:0000313" key="1">
    <source>
        <dbReference type="EMBL" id="SAK88474.1"/>
    </source>
</evidence>